<proteinExistence type="predicted"/>
<dbReference type="Proteomes" id="UP000011135">
    <property type="component" value="Unassembled WGS sequence"/>
</dbReference>
<dbReference type="RefSeq" id="WP_009582678.1">
    <property type="nucleotide sequence ID" value="NZ_AMZN01000086.1"/>
</dbReference>
<feature type="signal peptide" evidence="1">
    <location>
        <begin position="1"/>
        <end position="21"/>
    </location>
</feature>
<accession>L8JNA8</accession>
<dbReference type="EMBL" id="AMZN01000086">
    <property type="protein sequence ID" value="ELR69019.1"/>
    <property type="molecule type" value="Genomic_DNA"/>
</dbReference>
<keyword evidence="3" id="KW-1185">Reference proteome</keyword>
<comment type="caution">
    <text evidence="2">The sequence shown here is derived from an EMBL/GenBank/DDBJ whole genome shotgun (WGS) entry which is preliminary data.</text>
</comment>
<organism evidence="2 3">
    <name type="scientific">Fulvivirga imtechensis AK7</name>
    <dbReference type="NCBI Taxonomy" id="1237149"/>
    <lineage>
        <taxon>Bacteria</taxon>
        <taxon>Pseudomonadati</taxon>
        <taxon>Bacteroidota</taxon>
        <taxon>Cytophagia</taxon>
        <taxon>Cytophagales</taxon>
        <taxon>Fulvivirgaceae</taxon>
        <taxon>Fulvivirga</taxon>
    </lineage>
</organism>
<dbReference type="STRING" id="1237149.C900_05577"/>
<sequence>MKFKTLLISGILLVSTVAAFAQKMKITSGDPGFLKGQKKINVVYDYSNMGVGKFDREEDYVKDKSEKLNEKESGRGDEWKKNWVADRKERFEPKFEELFNKQLEKVGVKVGQFDDAEYTLVLKTTYTEPGFNVGVVRKSAFTNLEAVFMQTGSEEPVMVIALEKSPGRDAMGYDFDTGYRIQESYAKAGKELGQFLVKKKAF</sequence>
<dbReference type="PATRIC" id="fig|1237149.3.peg.4957"/>
<evidence type="ECO:0000313" key="3">
    <source>
        <dbReference type="Proteomes" id="UP000011135"/>
    </source>
</evidence>
<evidence type="ECO:0000256" key="1">
    <source>
        <dbReference type="SAM" id="SignalP"/>
    </source>
</evidence>
<feature type="chain" id="PRO_5003993203" description="DUF4410 domain-containing protein" evidence="1">
    <location>
        <begin position="22"/>
        <end position="202"/>
    </location>
</feature>
<name>L8JNA8_9BACT</name>
<dbReference type="eggNOG" id="ENOG502ZVU7">
    <property type="taxonomic scope" value="Bacteria"/>
</dbReference>
<protein>
    <recommendedName>
        <fullName evidence="4">DUF4410 domain-containing protein</fullName>
    </recommendedName>
</protein>
<dbReference type="OrthoDB" id="1151160at2"/>
<reference evidence="2 3" key="1">
    <citation type="submission" date="2012-12" db="EMBL/GenBank/DDBJ databases">
        <title>Genome assembly of Fulvivirga imtechensis AK7.</title>
        <authorList>
            <person name="Nupur N."/>
            <person name="Khatri I."/>
            <person name="Kumar R."/>
            <person name="Subramanian S."/>
            <person name="Pinnaka A."/>
        </authorList>
    </citation>
    <scope>NUCLEOTIDE SEQUENCE [LARGE SCALE GENOMIC DNA]</scope>
    <source>
        <strain evidence="2 3">AK7</strain>
    </source>
</reference>
<evidence type="ECO:0000313" key="2">
    <source>
        <dbReference type="EMBL" id="ELR69019.1"/>
    </source>
</evidence>
<dbReference type="AlphaFoldDB" id="L8JNA8"/>
<gene>
    <name evidence="2" type="ORF">C900_05577</name>
</gene>
<keyword evidence="1" id="KW-0732">Signal</keyword>
<evidence type="ECO:0008006" key="4">
    <source>
        <dbReference type="Google" id="ProtNLM"/>
    </source>
</evidence>